<dbReference type="STRING" id="1837282.A6F49_07850"/>
<gene>
    <name evidence="2" type="ORF">A6F49_07850</name>
</gene>
<evidence type="ECO:0000313" key="3">
    <source>
        <dbReference type="Proteomes" id="UP000078292"/>
    </source>
</evidence>
<dbReference type="InterPro" id="IPR001509">
    <property type="entry name" value="Epimerase_deHydtase"/>
</dbReference>
<dbReference type="RefSeq" id="WP_043057364.1">
    <property type="nucleotide sequence ID" value="NZ_LXEY01000015.1"/>
</dbReference>
<dbReference type="Pfam" id="PF01370">
    <property type="entry name" value="Epimerase"/>
    <property type="match status" value="1"/>
</dbReference>
<dbReference type="OrthoDB" id="9795501at2"/>
<evidence type="ECO:0000259" key="1">
    <source>
        <dbReference type="Pfam" id="PF01370"/>
    </source>
</evidence>
<sequence>MDLPVQAPASGLNWEPQPEGHRILVTGAAGTVANLITSRLAESYELIGIDSAPIDNDDFVETHQADLDDDALLNRLVSEADYVLHFATGAGAGKDGLYAVDIDATNRILAAAIQYGTRRVVLASSNHAAGWHEREHLAGRSDGHVKPSDPPRPDGMYGAAKAYMEAVGRFACDASGLPVSVLRIGTMRANMTLQELIDSDELGYLGFGEFRQQRLKRTWLTGDDLVDILLEEFNAPEPYRLRFATSSPDQYEWDHSIYTGGS</sequence>
<reference evidence="2 3" key="1">
    <citation type="submission" date="2016-04" db="EMBL/GenBank/DDBJ databases">
        <title>First whole genome shotgun sequence of the bacterium Enteractinococcus sp. strain UASWS1574.</title>
        <authorList>
            <person name="Crovadore J."/>
            <person name="Chablais R."/>
            <person name="Lefort F."/>
        </authorList>
    </citation>
    <scope>NUCLEOTIDE SEQUENCE [LARGE SCALE GENOMIC DNA]</scope>
    <source>
        <strain evidence="2 3">UASWS1574</strain>
    </source>
</reference>
<dbReference type="PANTHER" id="PTHR43245:SF55">
    <property type="entry name" value="NAD(P)-BINDING DOMAIN-CONTAINING PROTEIN"/>
    <property type="match status" value="1"/>
</dbReference>
<proteinExistence type="predicted"/>
<dbReference type="SUPFAM" id="SSF51735">
    <property type="entry name" value="NAD(P)-binding Rossmann-fold domains"/>
    <property type="match status" value="1"/>
</dbReference>
<dbReference type="PANTHER" id="PTHR43245">
    <property type="entry name" value="BIFUNCTIONAL POLYMYXIN RESISTANCE PROTEIN ARNA"/>
    <property type="match status" value="1"/>
</dbReference>
<name>A0A1B7M0T7_9MICC</name>
<feature type="domain" description="NAD-dependent epimerase/dehydratase" evidence="1">
    <location>
        <begin position="23"/>
        <end position="187"/>
    </location>
</feature>
<dbReference type="EMBL" id="LXEY01000015">
    <property type="protein sequence ID" value="OAV61799.1"/>
    <property type="molecule type" value="Genomic_DNA"/>
</dbReference>
<keyword evidence="3" id="KW-1185">Reference proteome</keyword>
<protein>
    <recommendedName>
        <fullName evidence="1">NAD-dependent epimerase/dehydratase domain-containing protein</fullName>
    </recommendedName>
</protein>
<evidence type="ECO:0000313" key="2">
    <source>
        <dbReference type="EMBL" id="OAV61799.1"/>
    </source>
</evidence>
<dbReference type="Gene3D" id="3.40.50.720">
    <property type="entry name" value="NAD(P)-binding Rossmann-like Domain"/>
    <property type="match status" value="1"/>
</dbReference>
<dbReference type="InterPro" id="IPR036291">
    <property type="entry name" value="NAD(P)-bd_dom_sf"/>
</dbReference>
<dbReference type="Proteomes" id="UP000078292">
    <property type="component" value="Unassembled WGS sequence"/>
</dbReference>
<comment type="caution">
    <text evidence="2">The sequence shown here is derived from an EMBL/GenBank/DDBJ whole genome shotgun (WGS) entry which is preliminary data.</text>
</comment>
<organism evidence="2 3">
    <name type="scientific">Enteractinococcus helveticum</name>
    <dbReference type="NCBI Taxonomy" id="1837282"/>
    <lineage>
        <taxon>Bacteria</taxon>
        <taxon>Bacillati</taxon>
        <taxon>Actinomycetota</taxon>
        <taxon>Actinomycetes</taxon>
        <taxon>Micrococcales</taxon>
        <taxon>Micrococcaceae</taxon>
    </lineage>
</organism>
<dbReference type="AlphaFoldDB" id="A0A1B7M0T7"/>
<dbReference type="InterPro" id="IPR050177">
    <property type="entry name" value="Lipid_A_modif_metabolic_enz"/>
</dbReference>
<accession>A0A1B7M0T7</accession>